<evidence type="ECO:0000256" key="8">
    <source>
        <dbReference type="ARBA" id="ARBA00023049"/>
    </source>
</evidence>
<keyword evidence="9" id="KW-0472">Membrane</keyword>
<evidence type="ECO:0000256" key="7">
    <source>
        <dbReference type="ARBA" id="ARBA00022989"/>
    </source>
</evidence>
<keyword evidence="3" id="KW-0812">Transmembrane</keyword>
<evidence type="ECO:0000256" key="9">
    <source>
        <dbReference type="ARBA" id="ARBA00023136"/>
    </source>
</evidence>
<keyword evidence="2 10" id="KW-0645">Protease</keyword>
<feature type="domain" description="Peptidase M48" evidence="11">
    <location>
        <begin position="74"/>
        <end position="249"/>
    </location>
</feature>
<dbReference type="Pfam" id="PF01435">
    <property type="entry name" value="Peptidase_M48"/>
    <property type="match status" value="1"/>
</dbReference>
<evidence type="ECO:0000256" key="3">
    <source>
        <dbReference type="ARBA" id="ARBA00022692"/>
    </source>
</evidence>
<keyword evidence="13" id="KW-1185">Reference proteome</keyword>
<keyword evidence="4" id="KW-0479">Metal-binding</keyword>
<sequence length="405" mass="42609">MFLPCCAEGPPRVIGVLRQLTPLPYHSAVTTILESEHPKAFAALSSGPIGGDDLDQALLRSTYRLDPTSHPGAHAQLARAAEALGVTVPVELYAGESGDKPNAELVFVPDRAIVVLTGGLSDLLADDELCAVMGHELSHHVLWTSEGGRHLVASRLLEASETDARTSGEYLETARRFRLATELYADRGALLATGLVEPAVGGLLKLATGMKQVDPGAYLRQAAEVDLTSGSAGQTHPENVLRSWALQQWHAHGDDAEEAVAAAIGPPLDLAALDLLGQDALRDLTRELAGQATQVEELRSPESMELAERYGAEVPASPAALSELTDDDLSTLPPDTRRYLCAVLADLATSDPDAPRSALAAAVAVAMVKKLDTDLVKFLVAELGLGDRERTAVVADARGLVAGAA</sequence>
<proteinExistence type="inferred from homology"/>
<dbReference type="EMBL" id="SDWS01000015">
    <property type="protein sequence ID" value="RYB88429.1"/>
    <property type="molecule type" value="Genomic_DNA"/>
</dbReference>
<accession>A0A4Q2RLG5</accession>
<dbReference type="Proteomes" id="UP000291838">
    <property type="component" value="Unassembled WGS sequence"/>
</dbReference>
<dbReference type="PANTHER" id="PTHR43221:SF2">
    <property type="entry name" value="PROTEASE HTPX HOMOLOG"/>
    <property type="match status" value="1"/>
</dbReference>
<dbReference type="GO" id="GO:0046872">
    <property type="term" value="F:metal ion binding"/>
    <property type="evidence" value="ECO:0007669"/>
    <property type="project" value="UniProtKB-KW"/>
</dbReference>
<protein>
    <recommendedName>
        <fullName evidence="11">Peptidase M48 domain-containing protein</fullName>
    </recommendedName>
</protein>
<dbReference type="GO" id="GO:0006508">
    <property type="term" value="P:proteolysis"/>
    <property type="evidence" value="ECO:0007669"/>
    <property type="project" value="UniProtKB-KW"/>
</dbReference>
<reference evidence="12 13" key="1">
    <citation type="submission" date="2019-01" db="EMBL/GenBank/DDBJ databases">
        <title>Novel species of Nocardioides.</title>
        <authorList>
            <person name="Liu Q."/>
            <person name="Xin Y.-H."/>
        </authorList>
    </citation>
    <scope>NUCLEOTIDE SEQUENCE [LARGE SCALE GENOMIC DNA]</scope>
    <source>
        <strain evidence="12 13">HLT3-15</strain>
    </source>
</reference>
<comment type="similarity">
    <text evidence="10">Belongs to the peptidase M48 family.</text>
</comment>
<dbReference type="PANTHER" id="PTHR43221">
    <property type="entry name" value="PROTEASE HTPX"/>
    <property type="match status" value="1"/>
</dbReference>
<keyword evidence="6 10" id="KW-0862">Zinc</keyword>
<evidence type="ECO:0000259" key="11">
    <source>
        <dbReference type="Pfam" id="PF01435"/>
    </source>
</evidence>
<comment type="cofactor">
    <cofactor evidence="10">
        <name>Zn(2+)</name>
        <dbReference type="ChEBI" id="CHEBI:29105"/>
    </cofactor>
    <text evidence="10">Binds 1 zinc ion per subunit.</text>
</comment>
<dbReference type="InterPro" id="IPR001915">
    <property type="entry name" value="Peptidase_M48"/>
</dbReference>
<evidence type="ECO:0000256" key="10">
    <source>
        <dbReference type="RuleBase" id="RU003983"/>
    </source>
</evidence>
<keyword evidence="7" id="KW-1133">Transmembrane helix</keyword>
<evidence type="ECO:0000256" key="1">
    <source>
        <dbReference type="ARBA" id="ARBA00022475"/>
    </source>
</evidence>
<organism evidence="12 13">
    <name type="scientific">Nocardioides glacieisoli</name>
    <dbReference type="NCBI Taxonomy" id="1168730"/>
    <lineage>
        <taxon>Bacteria</taxon>
        <taxon>Bacillati</taxon>
        <taxon>Actinomycetota</taxon>
        <taxon>Actinomycetes</taxon>
        <taxon>Propionibacteriales</taxon>
        <taxon>Nocardioidaceae</taxon>
        <taxon>Nocardioides</taxon>
    </lineage>
</organism>
<evidence type="ECO:0000256" key="2">
    <source>
        <dbReference type="ARBA" id="ARBA00022670"/>
    </source>
</evidence>
<comment type="caution">
    <text evidence="12">The sequence shown here is derived from an EMBL/GenBank/DDBJ whole genome shotgun (WGS) entry which is preliminary data.</text>
</comment>
<keyword evidence="1" id="KW-1003">Cell membrane</keyword>
<evidence type="ECO:0000313" key="13">
    <source>
        <dbReference type="Proteomes" id="UP000291838"/>
    </source>
</evidence>
<dbReference type="Gene3D" id="3.30.2010.10">
    <property type="entry name" value="Metalloproteases ('zincins'), catalytic domain"/>
    <property type="match status" value="1"/>
</dbReference>
<dbReference type="AlphaFoldDB" id="A0A4Q2RLG5"/>
<name>A0A4Q2RLG5_9ACTN</name>
<dbReference type="OrthoDB" id="271491at2"/>
<gene>
    <name evidence="12" type="ORF">EUA06_21435</name>
</gene>
<evidence type="ECO:0000256" key="6">
    <source>
        <dbReference type="ARBA" id="ARBA00022833"/>
    </source>
</evidence>
<evidence type="ECO:0000256" key="4">
    <source>
        <dbReference type="ARBA" id="ARBA00022723"/>
    </source>
</evidence>
<keyword evidence="8 10" id="KW-0482">Metalloprotease</keyword>
<dbReference type="GO" id="GO:0004222">
    <property type="term" value="F:metalloendopeptidase activity"/>
    <property type="evidence" value="ECO:0007669"/>
    <property type="project" value="InterPro"/>
</dbReference>
<dbReference type="InterPro" id="IPR050083">
    <property type="entry name" value="HtpX_protease"/>
</dbReference>
<keyword evidence="5 10" id="KW-0378">Hydrolase</keyword>
<evidence type="ECO:0000313" key="12">
    <source>
        <dbReference type="EMBL" id="RYB88429.1"/>
    </source>
</evidence>
<evidence type="ECO:0000256" key="5">
    <source>
        <dbReference type="ARBA" id="ARBA00022801"/>
    </source>
</evidence>